<dbReference type="RefSeq" id="XP_031009593.1">
    <property type="nucleotide sequence ID" value="XM_031145379.1"/>
</dbReference>
<gene>
    <name evidence="3" type="ORF">LHYA1_G000387</name>
</gene>
<dbReference type="InterPro" id="IPR021102">
    <property type="entry name" value="PNGase_A"/>
</dbReference>
<feature type="chain" id="PRO_5034032005" description="Peptide N-acetyl-beta-D-glucosaminyl asparaginase amidase A N-terminal domain-containing protein" evidence="1">
    <location>
        <begin position="21"/>
        <end position="117"/>
    </location>
</feature>
<protein>
    <recommendedName>
        <fullName evidence="2">Peptide N-acetyl-beta-D-glucosaminyl asparaginase amidase A N-terminal domain-containing protein</fullName>
    </recommendedName>
</protein>
<dbReference type="Pfam" id="PF12222">
    <property type="entry name" value="PNGaseA"/>
    <property type="match status" value="1"/>
</dbReference>
<keyword evidence="1" id="KW-0732">Signal</keyword>
<evidence type="ECO:0000313" key="4">
    <source>
        <dbReference type="Proteomes" id="UP000431533"/>
    </source>
</evidence>
<dbReference type="Proteomes" id="UP000431533">
    <property type="component" value="Unassembled WGS sequence"/>
</dbReference>
<dbReference type="OrthoDB" id="1612078at2759"/>
<name>A0A8H8U3Z8_9HELO</name>
<feature type="domain" description="Peptide N-acetyl-beta-D-glucosaminyl asparaginase amidase A N-terminal" evidence="2">
    <location>
        <begin position="77"/>
        <end position="116"/>
    </location>
</feature>
<accession>A0A8H8U3Z8</accession>
<feature type="signal peptide" evidence="1">
    <location>
        <begin position="1"/>
        <end position="20"/>
    </location>
</feature>
<evidence type="ECO:0000313" key="3">
    <source>
        <dbReference type="EMBL" id="TVY30808.1"/>
    </source>
</evidence>
<sequence>MLILIIFAALQLGLYTNCIASPTASISANQDESGVVKSPLDVFEVQAPLRASYEGTSCEQVVLQYTFAGSYGTPYVVTSSGINYDRLGLIYFGDIEVWRTTTAMPVRTGIFGTTRKT</sequence>
<dbReference type="AlphaFoldDB" id="A0A8H8U3Z8"/>
<dbReference type="InterPro" id="IPR056948">
    <property type="entry name" value="PNGaseA_N"/>
</dbReference>
<dbReference type="PANTHER" id="PTHR31104">
    <property type="entry name" value="PEPTIDE-N4-(N-ACETYL-BETA-GLUCOSAMINYL)ASPARAGINE AMIDASE A PROTEIN"/>
    <property type="match status" value="1"/>
</dbReference>
<proteinExistence type="predicted"/>
<keyword evidence="4" id="KW-1185">Reference proteome</keyword>
<organism evidence="3 4">
    <name type="scientific">Lachnellula hyalina</name>
    <dbReference type="NCBI Taxonomy" id="1316788"/>
    <lineage>
        <taxon>Eukaryota</taxon>
        <taxon>Fungi</taxon>
        <taxon>Dikarya</taxon>
        <taxon>Ascomycota</taxon>
        <taxon>Pezizomycotina</taxon>
        <taxon>Leotiomycetes</taxon>
        <taxon>Helotiales</taxon>
        <taxon>Lachnaceae</taxon>
        <taxon>Lachnellula</taxon>
    </lineage>
</organism>
<evidence type="ECO:0000259" key="2">
    <source>
        <dbReference type="Pfam" id="PF12222"/>
    </source>
</evidence>
<dbReference type="GeneID" id="41980585"/>
<evidence type="ECO:0000256" key="1">
    <source>
        <dbReference type="SAM" id="SignalP"/>
    </source>
</evidence>
<comment type="caution">
    <text evidence="3">The sequence shown here is derived from an EMBL/GenBank/DDBJ whole genome shotgun (WGS) entry which is preliminary data.</text>
</comment>
<dbReference type="EMBL" id="QGMH01000004">
    <property type="protein sequence ID" value="TVY30808.1"/>
    <property type="molecule type" value="Genomic_DNA"/>
</dbReference>
<reference evidence="3 4" key="1">
    <citation type="submission" date="2018-05" db="EMBL/GenBank/DDBJ databases">
        <title>Genome sequencing and assembly of the regulated plant pathogen Lachnellula willkommii and related sister species for the development of diagnostic species identification markers.</title>
        <authorList>
            <person name="Giroux E."/>
            <person name="Bilodeau G."/>
        </authorList>
    </citation>
    <scope>NUCLEOTIDE SEQUENCE [LARGE SCALE GENOMIC DNA]</scope>
    <source>
        <strain evidence="3 4">CBS 185.66</strain>
    </source>
</reference>